<reference evidence="8" key="1">
    <citation type="submission" date="2017-07" db="EMBL/GenBank/DDBJ databases">
        <authorList>
            <person name="Varghese N."/>
            <person name="Submissions S."/>
        </authorList>
    </citation>
    <scope>NUCLEOTIDE SEQUENCE [LARGE SCALE GENOMIC DNA]</scope>
    <source>
        <strain evidence="8">NLAE-zl-C134</strain>
    </source>
</reference>
<sequence length="528" mass="58540">MTNPFDDITAPDVDVIMLVGSNPEEAHPVLGTKIRRAVREGCKLIVVDPRKIDLAKNAEIHLQLKPGTNVAFANGMMHIILEEGLEDAEFIKSRTEGFEELREIVKDYTPEKVAEVCNIDAGELRKAARLYAKAKKAPIMYCLGVTEHSTGTEGVMSLSNLAMMVGKIGRSGCGINPIRGQNNVQGACDMGCLPGDFPGYQKVKNEDALKKFSEHWGVPLNPAVGITATRMPGAVAEGKVKALYIFGEDPMRTDPDIGHIKKMLTGLEFLVVQELFMTKTAELADVVLPGVSYAEKEGTFTNSERRVQRVRKAVELNLGMRPDVEIFYDIMNRLGYPQPRLSASEIMDEISELVPSFRGINYARLDAGESLHWPCMDEKDMGKAILHVGKFTRGLGYFYPAQYKPSAELPDEEYPFLMITGRMLYHYNAGAMTHRTEGISELHSSSYMEIHKGDAEALGIKNGDRVKVASRRGEIETRAVVGDKVNYGEVFMTFHFDDGNVNHLTNAAIDSFANVPEYKVCAVRIRRA</sequence>
<dbReference type="GO" id="GO:0046872">
    <property type="term" value="F:metal ion binding"/>
    <property type="evidence" value="ECO:0007669"/>
    <property type="project" value="UniProtKB-KW"/>
</dbReference>
<protein>
    <submittedName>
        <fullName evidence="7">Formate dehydrogenase major subunit</fullName>
    </submittedName>
</protein>
<dbReference type="Gene3D" id="3.40.228.10">
    <property type="entry name" value="Dimethylsulfoxide Reductase, domain 2"/>
    <property type="match status" value="1"/>
</dbReference>
<dbReference type="GO" id="GO:0051536">
    <property type="term" value="F:iron-sulfur cluster binding"/>
    <property type="evidence" value="ECO:0007669"/>
    <property type="project" value="UniProtKB-KW"/>
</dbReference>
<name>A0A315ZTB1_9FIRM</name>
<proteinExistence type="predicted"/>
<evidence type="ECO:0000256" key="2">
    <source>
        <dbReference type="ARBA" id="ARBA00023002"/>
    </source>
</evidence>
<dbReference type="SUPFAM" id="SSF53706">
    <property type="entry name" value="Formate dehydrogenase/DMSO reductase, domains 1-3"/>
    <property type="match status" value="1"/>
</dbReference>
<dbReference type="PANTHER" id="PTHR43105">
    <property type="entry name" value="RESPIRATORY NITRATE REDUCTASE"/>
    <property type="match status" value="1"/>
</dbReference>
<evidence type="ECO:0000256" key="1">
    <source>
        <dbReference type="ARBA" id="ARBA00022723"/>
    </source>
</evidence>
<keyword evidence="4" id="KW-0411">Iron-sulfur</keyword>
<dbReference type="Proteomes" id="UP000254051">
    <property type="component" value="Unassembled WGS sequence"/>
</dbReference>
<evidence type="ECO:0000313" key="7">
    <source>
        <dbReference type="EMBL" id="SUQ15727.1"/>
    </source>
</evidence>
<dbReference type="InterPro" id="IPR006657">
    <property type="entry name" value="MoPterin_dinucl-bd_dom"/>
</dbReference>
<feature type="domain" description="Molybdopterin oxidoreductase" evidence="5">
    <location>
        <begin position="2"/>
        <end position="332"/>
    </location>
</feature>
<dbReference type="Gene3D" id="3.40.50.740">
    <property type="match status" value="1"/>
</dbReference>
<dbReference type="GO" id="GO:0003954">
    <property type="term" value="F:NADH dehydrogenase activity"/>
    <property type="evidence" value="ECO:0007669"/>
    <property type="project" value="TreeGrafter"/>
</dbReference>
<dbReference type="GO" id="GO:0043546">
    <property type="term" value="F:molybdopterin cofactor binding"/>
    <property type="evidence" value="ECO:0007669"/>
    <property type="project" value="InterPro"/>
</dbReference>
<dbReference type="Pfam" id="PF00384">
    <property type="entry name" value="Molybdopterin"/>
    <property type="match status" value="1"/>
</dbReference>
<dbReference type="InterPro" id="IPR006656">
    <property type="entry name" value="Mopterin_OxRdtase"/>
</dbReference>
<evidence type="ECO:0000256" key="3">
    <source>
        <dbReference type="ARBA" id="ARBA00023004"/>
    </source>
</evidence>
<dbReference type="SUPFAM" id="SSF50692">
    <property type="entry name" value="ADC-like"/>
    <property type="match status" value="1"/>
</dbReference>
<dbReference type="InterPro" id="IPR009010">
    <property type="entry name" value="Asp_de-COase-like_dom_sf"/>
</dbReference>
<keyword evidence="2" id="KW-0560">Oxidoreductase</keyword>
<dbReference type="Pfam" id="PF01568">
    <property type="entry name" value="Molydop_binding"/>
    <property type="match status" value="1"/>
</dbReference>
<evidence type="ECO:0000256" key="4">
    <source>
        <dbReference type="ARBA" id="ARBA00023014"/>
    </source>
</evidence>
<keyword evidence="3" id="KW-0408">Iron</keyword>
<keyword evidence="8" id="KW-1185">Reference proteome</keyword>
<keyword evidence="1" id="KW-0479">Metal-binding</keyword>
<dbReference type="AlphaFoldDB" id="A0A315ZTB1"/>
<dbReference type="GO" id="GO:0016020">
    <property type="term" value="C:membrane"/>
    <property type="evidence" value="ECO:0007669"/>
    <property type="project" value="TreeGrafter"/>
</dbReference>
<dbReference type="Gene3D" id="2.40.40.20">
    <property type="match status" value="1"/>
</dbReference>
<evidence type="ECO:0000259" key="5">
    <source>
        <dbReference type="Pfam" id="PF00384"/>
    </source>
</evidence>
<dbReference type="PANTHER" id="PTHR43105:SF14">
    <property type="entry name" value="FORMATE DEHYDROGENASE H"/>
    <property type="match status" value="1"/>
</dbReference>
<dbReference type="InterPro" id="IPR050123">
    <property type="entry name" value="Prok_molybdopt-oxidoreductase"/>
</dbReference>
<organism evidence="7 8">
    <name type="scientific">Faecalicatena contorta</name>
    <dbReference type="NCBI Taxonomy" id="39482"/>
    <lineage>
        <taxon>Bacteria</taxon>
        <taxon>Bacillati</taxon>
        <taxon>Bacillota</taxon>
        <taxon>Clostridia</taxon>
        <taxon>Lachnospirales</taxon>
        <taxon>Lachnospiraceae</taxon>
        <taxon>Faecalicatena</taxon>
    </lineage>
</organism>
<dbReference type="EMBL" id="UHJJ01000015">
    <property type="protein sequence ID" value="SUQ15727.1"/>
    <property type="molecule type" value="Genomic_DNA"/>
</dbReference>
<evidence type="ECO:0000313" key="8">
    <source>
        <dbReference type="Proteomes" id="UP000254051"/>
    </source>
</evidence>
<feature type="domain" description="Molybdopterin dinucleotide-binding" evidence="6">
    <location>
        <begin position="416"/>
        <end position="522"/>
    </location>
</feature>
<evidence type="ECO:0000259" key="6">
    <source>
        <dbReference type="Pfam" id="PF01568"/>
    </source>
</evidence>
<dbReference type="GO" id="GO:0022904">
    <property type="term" value="P:respiratory electron transport chain"/>
    <property type="evidence" value="ECO:0007669"/>
    <property type="project" value="TreeGrafter"/>
</dbReference>
<gene>
    <name evidence="7" type="ORF">SAMN05216529_11583</name>
</gene>
<accession>A0A315ZTB1</accession>